<dbReference type="PRINTS" id="PR01415">
    <property type="entry name" value="ANKYRIN"/>
</dbReference>
<accession>A0A5Q0H3Z6</accession>
<evidence type="ECO:0000256" key="3">
    <source>
        <dbReference type="PROSITE-ProRule" id="PRU00023"/>
    </source>
</evidence>
<dbReference type="SMART" id="SM00248">
    <property type="entry name" value="ANK"/>
    <property type="match status" value="8"/>
</dbReference>
<name>A0A5Q0H3Z6_SACSY</name>
<dbReference type="AlphaFoldDB" id="A0A5Q0H3Z6"/>
<dbReference type="InterPro" id="IPR037401">
    <property type="entry name" value="SnoaL-like"/>
</dbReference>
<sequence length="480" mass="52293">MVETARTREIVTRLFADVQSGNLDGVLAALGDDIVFDLPGNEFNTVIPNLRTWRGKDGVVEAFRLRTLDTEILEFEQRDLVVEGDRAFVLNYQKIGHKHTGMAVEFEFTMRITVGEDELIHEWRAFFDSAPEIALFRSDIDQRLLAAVRAGDDERVATLLRDGADPNRREATTGLTPLQVAAGLGRAGTVEALLAGGADVHGVDTRAGCTALHKAVQNGDLATVRALVEAGAFVDAVAPTTGHTALMDALWYKHPEVVGYLLDQGAGVNLGTHYGFSMKEHFEFELNVNSLGKEKLLEAEKLLKAREGEDERRIAEQELMAATAAGDTERVRRLLADGAEVDARYPVRNGFNDLHTPLLVATRDGHLEIVRELLAAGADVNATEPTFGACPLHKAVYNGHEQITALLVTAPGVDLDFQGATNGYTPLHDALWHGYDECARTLLDAGARTDLVGHDGKTPLDVALDVFDTDHPIIERLRAA</sequence>
<dbReference type="SUPFAM" id="SSF48403">
    <property type="entry name" value="Ankyrin repeat"/>
    <property type="match status" value="2"/>
</dbReference>
<feature type="repeat" description="ANK" evidence="3">
    <location>
        <begin position="422"/>
        <end position="454"/>
    </location>
</feature>
<dbReference type="PANTHER" id="PTHR24171:SF8">
    <property type="entry name" value="BRCA1-ASSOCIATED RING DOMAIN PROTEIN 1"/>
    <property type="match status" value="1"/>
</dbReference>
<dbReference type="InterPro" id="IPR032710">
    <property type="entry name" value="NTF2-like_dom_sf"/>
</dbReference>
<dbReference type="OrthoDB" id="928522at2"/>
<dbReference type="InterPro" id="IPR002110">
    <property type="entry name" value="Ankyrin_rpt"/>
</dbReference>
<feature type="repeat" description="ANK" evidence="3">
    <location>
        <begin position="353"/>
        <end position="385"/>
    </location>
</feature>
<dbReference type="PROSITE" id="PS50088">
    <property type="entry name" value="ANK_REPEAT"/>
    <property type="match status" value="5"/>
</dbReference>
<dbReference type="GO" id="GO:0004842">
    <property type="term" value="F:ubiquitin-protein transferase activity"/>
    <property type="evidence" value="ECO:0007669"/>
    <property type="project" value="TreeGrafter"/>
</dbReference>
<dbReference type="Gene3D" id="3.10.450.50">
    <property type="match status" value="1"/>
</dbReference>
<feature type="repeat" description="ANK" evidence="3">
    <location>
        <begin position="207"/>
        <end position="239"/>
    </location>
</feature>
<evidence type="ECO:0000256" key="1">
    <source>
        <dbReference type="ARBA" id="ARBA00022737"/>
    </source>
</evidence>
<evidence type="ECO:0000259" key="4">
    <source>
        <dbReference type="Pfam" id="PF12680"/>
    </source>
</evidence>
<dbReference type="Proteomes" id="UP000325787">
    <property type="component" value="Chromosome"/>
</dbReference>
<protein>
    <recommendedName>
        <fullName evidence="4">SnoaL-like domain-containing protein</fullName>
    </recommendedName>
</protein>
<feature type="repeat" description="ANK" evidence="3">
    <location>
        <begin position="173"/>
        <end position="205"/>
    </location>
</feature>
<organism evidence="5 6">
    <name type="scientific">Saccharothrix syringae</name>
    <name type="common">Nocardiopsis syringae</name>
    <dbReference type="NCBI Taxonomy" id="103733"/>
    <lineage>
        <taxon>Bacteria</taxon>
        <taxon>Bacillati</taxon>
        <taxon>Actinomycetota</taxon>
        <taxon>Actinomycetes</taxon>
        <taxon>Pseudonocardiales</taxon>
        <taxon>Pseudonocardiaceae</taxon>
        <taxon>Saccharothrix</taxon>
    </lineage>
</organism>
<dbReference type="Pfam" id="PF12796">
    <property type="entry name" value="Ank_2"/>
    <property type="match status" value="3"/>
</dbReference>
<reference evidence="6" key="1">
    <citation type="journal article" date="2021" name="Curr. Microbiol.">
        <title>Complete genome of nocamycin-producing strain Saccharothrix syringae NRRL B-16468 reveals the biosynthetic potential for secondary metabolites.</title>
        <authorList>
            <person name="Mo X."/>
            <person name="Yang S."/>
        </authorList>
    </citation>
    <scope>NUCLEOTIDE SEQUENCE [LARGE SCALE GENOMIC DNA]</scope>
    <source>
        <strain evidence="6">ATCC 51364 / DSM 43886 / JCM 6844 / KCTC 9398 / NBRC 14523 / NRRL B-16468 / INA 2240</strain>
    </source>
</reference>
<keyword evidence="1" id="KW-0677">Repeat</keyword>
<proteinExistence type="predicted"/>
<evidence type="ECO:0000313" key="5">
    <source>
        <dbReference type="EMBL" id="QFZ20956.1"/>
    </source>
</evidence>
<dbReference type="PANTHER" id="PTHR24171">
    <property type="entry name" value="ANKYRIN REPEAT DOMAIN-CONTAINING PROTEIN 39-RELATED"/>
    <property type="match status" value="1"/>
</dbReference>
<dbReference type="PROSITE" id="PS50297">
    <property type="entry name" value="ANK_REP_REGION"/>
    <property type="match status" value="5"/>
</dbReference>
<dbReference type="InterPro" id="IPR036770">
    <property type="entry name" value="Ankyrin_rpt-contain_sf"/>
</dbReference>
<feature type="repeat" description="ANK" evidence="3">
    <location>
        <begin position="241"/>
        <end position="273"/>
    </location>
</feature>
<keyword evidence="2 3" id="KW-0040">ANK repeat</keyword>
<gene>
    <name evidence="5" type="ORF">EKG83_29405</name>
</gene>
<evidence type="ECO:0000256" key="2">
    <source>
        <dbReference type="ARBA" id="ARBA00023043"/>
    </source>
</evidence>
<dbReference type="EMBL" id="CP034550">
    <property type="protein sequence ID" value="QFZ20956.1"/>
    <property type="molecule type" value="Genomic_DNA"/>
</dbReference>
<dbReference type="KEGG" id="ssyi:EKG83_29405"/>
<dbReference type="Gene3D" id="1.25.40.20">
    <property type="entry name" value="Ankyrin repeat-containing domain"/>
    <property type="match status" value="2"/>
</dbReference>
<evidence type="ECO:0000313" key="6">
    <source>
        <dbReference type="Proteomes" id="UP000325787"/>
    </source>
</evidence>
<dbReference type="SUPFAM" id="SSF54427">
    <property type="entry name" value="NTF2-like"/>
    <property type="match status" value="1"/>
</dbReference>
<keyword evidence="6" id="KW-1185">Reference proteome</keyword>
<feature type="domain" description="SnoaL-like" evidence="4">
    <location>
        <begin position="11"/>
        <end position="123"/>
    </location>
</feature>
<dbReference type="Pfam" id="PF12680">
    <property type="entry name" value="SnoaL_2"/>
    <property type="match status" value="1"/>
</dbReference>
<dbReference type="GO" id="GO:0085020">
    <property type="term" value="P:protein K6-linked ubiquitination"/>
    <property type="evidence" value="ECO:0007669"/>
    <property type="project" value="TreeGrafter"/>
</dbReference>